<proteinExistence type="predicted"/>
<dbReference type="PIRSF" id="PIRSF006171">
    <property type="entry name" value="RR_citrat_malat"/>
    <property type="match status" value="1"/>
</dbReference>
<dbReference type="InterPro" id="IPR011006">
    <property type="entry name" value="CheY-like_superfamily"/>
</dbReference>
<evidence type="ECO:0000313" key="13">
    <source>
        <dbReference type="EMBL" id="MDR6270690.1"/>
    </source>
</evidence>
<dbReference type="InterPro" id="IPR051271">
    <property type="entry name" value="2C-system_Tx_regulators"/>
</dbReference>
<dbReference type="InterPro" id="IPR024187">
    <property type="entry name" value="Sig_transdc_resp-reg_cit/mal"/>
</dbReference>
<gene>
    <name evidence="13" type="ORF">JOE69_002928</name>
</gene>
<evidence type="ECO:0000256" key="7">
    <source>
        <dbReference type="ARBA" id="ARBA00023159"/>
    </source>
</evidence>
<keyword evidence="7 9" id="KW-0010">Activator</keyword>
<dbReference type="Gene3D" id="3.40.50.2300">
    <property type="match status" value="1"/>
</dbReference>
<sequence>MAGTTIRVLLVDDDPGALALHRAFLDELGGFRVVGAAADEASGLALLRAVEADLLLLDVELPDGSGLRVLNELRASGGIGLDVIMITAANDAAVVDRAMLHSVSDYLVKPFLRTEFQQRMRRYARERRQRATGTGFGPEAGAAGMSQRDIDSKLGRPSSPERLPKGMSESSLDLVRTVFAAGSEELSSAQVSERSGMSRVSARRYLSYLARSGEILVRSRYGQAGRPEHRYRRAD</sequence>
<evidence type="ECO:0000256" key="1">
    <source>
        <dbReference type="ARBA" id="ARBA00004496"/>
    </source>
</evidence>
<comment type="subcellular location">
    <subcellularLocation>
        <location evidence="1 9">Cytoplasm</location>
    </subcellularLocation>
</comment>
<organism evidence="13 14">
    <name type="scientific">Arthrobacter russicus</name>
    <dbReference type="NCBI Taxonomy" id="172040"/>
    <lineage>
        <taxon>Bacteria</taxon>
        <taxon>Bacillati</taxon>
        <taxon>Actinomycetota</taxon>
        <taxon>Actinomycetes</taxon>
        <taxon>Micrococcales</taxon>
        <taxon>Micrococcaceae</taxon>
        <taxon>Arthrobacter</taxon>
    </lineage>
</organism>
<protein>
    <recommendedName>
        <fullName evidence="9">Transcriptional regulatory protein</fullName>
    </recommendedName>
</protein>
<evidence type="ECO:0000259" key="12">
    <source>
        <dbReference type="PROSITE" id="PS50110"/>
    </source>
</evidence>
<evidence type="ECO:0000256" key="8">
    <source>
        <dbReference type="ARBA" id="ARBA00023163"/>
    </source>
</evidence>
<reference evidence="13 14" key="1">
    <citation type="submission" date="2023-07" db="EMBL/GenBank/DDBJ databases">
        <title>Sequencing the genomes of 1000 actinobacteria strains.</title>
        <authorList>
            <person name="Klenk H.-P."/>
        </authorList>
    </citation>
    <scope>NUCLEOTIDE SEQUENCE [LARGE SCALE GENOMIC DNA]</scope>
    <source>
        <strain evidence="13 14">DSM 14555</strain>
    </source>
</reference>
<keyword evidence="6 9" id="KW-0238">DNA-binding</keyword>
<evidence type="ECO:0000256" key="3">
    <source>
        <dbReference type="ARBA" id="ARBA00022553"/>
    </source>
</evidence>
<dbReference type="InterPro" id="IPR001789">
    <property type="entry name" value="Sig_transdc_resp-reg_receiver"/>
</dbReference>
<keyword evidence="8 9" id="KW-0804">Transcription</keyword>
<evidence type="ECO:0000256" key="4">
    <source>
        <dbReference type="ARBA" id="ARBA00023012"/>
    </source>
</evidence>
<evidence type="ECO:0000313" key="14">
    <source>
        <dbReference type="Proteomes" id="UP001185069"/>
    </source>
</evidence>
<dbReference type="SUPFAM" id="SSF52172">
    <property type="entry name" value="CheY-like"/>
    <property type="match status" value="1"/>
</dbReference>
<dbReference type="RefSeq" id="WP_309799916.1">
    <property type="nucleotide sequence ID" value="NZ_BAAAHY010000004.1"/>
</dbReference>
<dbReference type="Proteomes" id="UP001185069">
    <property type="component" value="Unassembled WGS sequence"/>
</dbReference>
<keyword evidence="5 9" id="KW-0805">Transcription regulation</keyword>
<feature type="modified residue" description="4-aspartylphosphate" evidence="10">
    <location>
        <position position="58"/>
    </location>
</feature>
<keyword evidence="14" id="KW-1185">Reference proteome</keyword>
<dbReference type="PANTHER" id="PTHR45526">
    <property type="entry name" value="TRANSCRIPTIONAL REGULATORY PROTEIN DPIA"/>
    <property type="match status" value="1"/>
</dbReference>
<dbReference type="PANTHER" id="PTHR45526:SF1">
    <property type="entry name" value="TRANSCRIPTIONAL REGULATORY PROTEIN DCUR-RELATED"/>
    <property type="match status" value="1"/>
</dbReference>
<evidence type="ECO:0000256" key="11">
    <source>
        <dbReference type="SAM" id="MobiDB-lite"/>
    </source>
</evidence>
<keyword evidence="2 9" id="KW-0963">Cytoplasm</keyword>
<feature type="region of interest" description="Disordered" evidence="11">
    <location>
        <begin position="123"/>
        <end position="168"/>
    </location>
</feature>
<evidence type="ECO:0000256" key="2">
    <source>
        <dbReference type="ARBA" id="ARBA00022490"/>
    </source>
</evidence>
<dbReference type="PROSITE" id="PS50110">
    <property type="entry name" value="RESPONSE_REGULATORY"/>
    <property type="match status" value="1"/>
</dbReference>
<accession>A0ABU1JE86</accession>
<name>A0ABU1JE86_9MICC</name>
<comment type="caution">
    <text evidence="13">The sequence shown here is derived from an EMBL/GenBank/DDBJ whole genome shotgun (WGS) entry which is preliminary data.</text>
</comment>
<dbReference type="SMART" id="SM00448">
    <property type="entry name" value="REC"/>
    <property type="match status" value="1"/>
</dbReference>
<evidence type="ECO:0000256" key="5">
    <source>
        <dbReference type="ARBA" id="ARBA00023015"/>
    </source>
</evidence>
<keyword evidence="3 10" id="KW-0597">Phosphoprotein</keyword>
<evidence type="ECO:0000256" key="10">
    <source>
        <dbReference type="PROSITE-ProRule" id="PRU00169"/>
    </source>
</evidence>
<keyword evidence="4 9" id="KW-0902">Two-component regulatory system</keyword>
<dbReference type="Pfam" id="PF00072">
    <property type="entry name" value="Response_reg"/>
    <property type="match status" value="1"/>
</dbReference>
<feature type="domain" description="Response regulatory" evidence="12">
    <location>
        <begin position="7"/>
        <end position="124"/>
    </location>
</feature>
<evidence type="ECO:0000256" key="6">
    <source>
        <dbReference type="ARBA" id="ARBA00023125"/>
    </source>
</evidence>
<dbReference type="EMBL" id="JAVDQF010000001">
    <property type="protein sequence ID" value="MDR6270690.1"/>
    <property type="molecule type" value="Genomic_DNA"/>
</dbReference>
<evidence type="ECO:0000256" key="9">
    <source>
        <dbReference type="PIRNR" id="PIRNR006171"/>
    </source>
</evidence>